<dbReference type="CDD" id="cd00207">
    <property type="entry name" value="fer2"/>
    <property type="match status" value="1"/>
</dbReference>
<dbReference type="SUPFAM" id="SSF52343">
    <property type="entry name" value="Ferredoxin reductase-like, C-terminal NADP-linked domain"/>
    <property type="match status" value="1"/>
</dbReference>
<dbReference type="SUPFAM" id="SSF54292">
    <property type="entry name" value="2Fe-2S ferredoxin-like"/>
    <property type="match status" value="1"/>
</dbReference>
<evidence type="ECO:0000256" key="5">
    <source>
        <dbReference type="ARBA" id="ARBA00023002"/>
    </source>
</evidence>
<dbReference type="InterPro" id="IPR050415">
    <property type="entry name" value="MRET"/>
</dbReference>
<evidence type="ECO:0000256" key="2">
    <source>
        <dbReference type="ARBA" id="ARBA00022630"/>
    </source>
</evidence>
<keyword evidence="5 9" id="KW-0560">Oxidoreductase</keyword>
<dbReference type="STRING" id="1194083.BN12_610012"/>
<dbReference type="InterPro" id="IPR017938">
    <property type="entry name" value="Riboflavin_synthase-like_b-brl"/>
</dbReference>
<evidence type="ECO:0000256" key="6">
    <source>
        <dbReference type="ARBA" id="ARBA00023004"/>
    </source>
</evidence>
<evidence type="ECO:0000259" key="8">
    <source>
        <dbReference type="Pfam" id="PF00111"/>
    </source>
</evidence>
<dbReference type="Pfam" id="PF00111">
    <property type="entry name" value="Fer2"/>
    <property type="match status" value="1"/>
</dbReference>
<evidence type="ECO:0000256" key="1">
    <source>
        <dbReference type="ARBA" id="ARBA00001974"/>
    </source>
</evidence>
<keyword evidence="9" id="KW-0489">Methyltransferase</keyword>
<dbReference type="InterPro" id="IPR012675">
    <property type="entry name" value="Beta-grasp_dom_sf"/>
</dbReference>
<dbReference type="GO" id="GO:0032259">
    <property type="term" value="P:methylation"/>
    <property type="evidence" value="ECO:0007669"/>
    <property type="project" value="UniProtKB-KW"/>
</dbReference>
<keyword evidence="3" id="KW-0001">2Fe-2S</keyword>
<dbReference type="GO" id="GO:0051537">
    <property type="term" value="F:2 iron, 2 sulfur cluster binding"/>
    <property type="evidence" value="ECO:0007669"/>
    <property type="project" value="UniProtKB-KW"/>
</dbReference>
<dbReference type="InterPro" id="IPR039261">
    <property type="entry name" value="FNR_nucleotide-bd"/>
</dbReference>
<dbReference type="GO" id="GO:0046872">
    <property type="term" value="F:metal ion binding"/>
    <property type="evidence" value="ECO:0007669"/>
    <property type="project" value="UniProtKB-KW"/>
</dbReference>
<dbReference type="PANTHER" id="PTHR47354:SF1">
    <property type="entry name" value="CARNITINE MONOOXYGENASE REDUCTASE SUBUNIT"/>
    <property type="match status" value="1"/>
</dbReference>
<dbReference type="AlphaFoldDB" id="A0A077M741"/>
<dbReference type="Gene3D" id="3.10.20.30">
    <property type="match status" value="1"/>
</dbReference>
<keyword evidence="4" id="KW-0479">Metal-binding</keyword>
<dbReference type="Proteomes" id="UP000035721">
    <property type="component" value="Unassembled WGS sequence"/>
</dbReference>
<dbReference type="PROSITE" id="PS00197">
    <property type="entry name" value="2FE2S_FER_1"/>
    <property type="match status" value="1"/>
</dbReference>
<evidence type="ECO:0000256" key="3">
    <source>
        <dbReference type="ARBA" id="ARBA00022714"/>
    </source>
</evidence>
<dbReference type="InterPro" id="IPR001041">
    <property type="entry name" value="2Fe-2S_ferredoxin-type"/>
</dbReference>
<dbReference type="PANTHER" id="PTHR47354">
    <property type="entry name" value="NADH OXIDOREDUCTASE HCR"/>
    <property type="match status" value="1"/>
</dbReference>
<dbReference type="Gene3D" id="2.40.30.10">
    <property type="entry name" value="Translation factors"/>
    <property type="match status" value="1"/>
</dbReference>
<keyword evidence="7" id="KW-0411">Iron-sulfur</keyword>
<organism evidence="9 10">
    <name type="scientific">Nostocoides japonicum T1-X7</name>
    <dbReference type="NCBI Taxonomy" id="1194083"/>
    <lineage>
        <taxon>Bacteria</taxon>
        <taxon>Bacillati</taxon>
        <taxon>Actinomycetota</taxon>
        <taxon>Actinomycetes</taxon>
        <taxon>Micrococcales</taxon>
        <taxon>Intrasporangiaceae</taxon>
        <taxon>Nostocoides</taxon>
    </lineage>
</organism>
<dbReference type="EMBL" id="CAJB01000394">
    <property type="protein sequence ID" value="CCH79870.1"/>
    <property type="molecule type" value="Genomic_DNA"/>
</dbReference>
<dbReference type="InterPro" id="IPR006058">
    <property type="entry name" value="2Fe2S_fd_BS"/>
</dbReference>
<name>A0A077M741_9MICO</name>
<accession>A0A077M741</accession>
<dbReference type="Gene3D" id="3.40.50.80">
    <property type="entry name" value="Nucleotide-binding domain of ferredoxin-NADP reductase (FNR) module"/>
    <property type="match status" value="1"/>
</dbReference>
<dbReference type="PRINTS" id="PR00409">
    <property type="entry name" value="PHDIOXRDTASE"/>
</dbReference>
<comment type="cofactor">
    <cofactor evidence="1">
        <name>FAD</name>
        <dbReference type="ChEBI" id="CHEBI:57692"/>
    </cofactor>
</comment>
<dbReference type="CDD" id="cd06185">
    <property type="entry name" value="PDR_like"/>
    <property type="match status" value="1"/>
</dbReference>
<reference evidence="9 10" key="1">
    <citation type="journal article" date="2013" name="ISME J.">
        <title>A metabolic model for members of the genus Tetrasphaera involved in enhanced biological phosphorus removal.</title>
        <authorList>
            <person name="Kristiansen R."/>
            <person name="Nguyen H.T.T."/>
            <person name="Saunders A.M."/>
            <person name="Nielsen J.L."/>
            <person name="Wimmer R."/>
            <person name="Le V.Q."/>
            <person name="McIlroy S.J."/>
            <person name="Petrovski S."/>
            <person name="Seviour R.J."/>
            <person name="Calteau A."/>
            <person name="Nielsen K.L."/>
            <person name="Nielsen P.H."/>
        </authorList>
    </citation>
    <scope>NUCLEOTIDE SEQUENCE [LARGE SCALE GENOMIC DNA]</scope>
    <source>
        <strain evidence="9 10">T1-X7</strain>
    </source>
</reference>
<gene>
    <name evidence="9" type="primary">vanB</name>
    <name evidence="9" type="ORF">BN12_610012</name>
</gene>
<dbReference type="GO" id="GO:0008168">
    <property type="term" value="F:methyltransferase activity"/>
    <property type="evidence" value="ECO:0007669"/>
    <property type="project" value="UniProtKB-KW"/>
</dbReference>
<comment type="caution">
    <text evidence="9">The sequence shown here is derived from an EMBL/GenBank/DDBJ whole genome shotgun (WGS) entry which is preliminary data.</text>
</comment>
<keyword evidence="2" id="KW-0285">Flavoprotein</keyword>
<keyword evidence="10" id="KW-1185">Reference proteome</keyword>
<keyword evidence="6" id="KW-0408">Iron</keyword>
<dbReference type="SUPFAM" id="SSF63380">
    <property type="entry name" value="Riboflavin synthase domain-like"/>
    <property type="match status" value="1"/>
</dbReference>
<sequence length="343" mass="37221">MFERSYNQWPELLPDGAFTMEVTMRDHVKAELVATERLGVDVASFTFAATDGSFVDCEAGAHVDVHLPNGLTRTYSLTDWTPDGRRLSLAVKREPGGRGGSVAMHTLDAGAVLHLSQPRNRFPMRSTDQDEVVLLGGGIGITPLYAMARSLRAAGRPFEIRYLVRTRSAAAFDARLRALDLGGDYRLHCDDEDGILDLPALLGEHGADAHYYVCGPEVMLAAALAASERLHRGTIFFERFAAAPADLDRSESPTDEDFVVALASSGRELLVPAGTSILQVLREAGHDVDYACSEGACGTCITDVVEGEIDHRDSILTDEEREAGDCLCICVSRARCPRLVLDL</sequence>
<feature type="domain" description="2Fe-2S ferredoxin-type" evidence="8">
    <location>
        <begin position="263"/>
        <end position="334"/>
    </location>
</feature>
<proteinExistence type="predicted"/>
<protein>
    <submittedName>
        <fullName evidence="9">Vanillate O-demethylase oxidoreductase</fullName>
        <ecNumber evidence="9">1.14.13.-</ecNumber>
    </submittedName>
</protein>
<dbReference type="InterPro" id="IPR036010">
    <property type="entry name" value="2Fe-2S_ferredoxin-like_sf"/>
</dbReference>
<evidence type="ECO:0000256" key="4">
    <source>
        <dbReference type="ARBA" id="ARBA00022723"/>
    </source>
</evidence>
<evidence type="ECO:0000256" key="7">
    <source>
        <dbReference type="ARBA" id="ARBA00023014"/>
    </source>
</evidence>
<dbReference type="GO" id="GO:0016491">
    <property type="term" value="F:oxidoreductase activity"/>
    <property type="evidence" value="ECO:0007669"/>
    <property type="project" value="UniProtKB-KW"/>
</dbReference>
<evidence type="ECO:0000313" key="9">
    <source>
        <dbReference type="EMBL" id="CCH79870.1"/>
    </source>
</evidence>
<dbReference type="EC" id="1.14.13.-" evidence="9"/>
<evidence type="ECO:0000313" key="10">
    <source>
        <dbReference type="Proteomes" id="UP000035721"/>
    </source>
</evidence>
<keyword evidence="9" id="KW-0808">Transferase</keyword>